<dbReference type="AlphaFoldDB" id="A0A346NS79"/>
<keyword evidence="1" id="KW-1133">Transmembrane helix</keyword>
<dbReference type="EMBL" id="CP031769">
    <property type="protein sequence ID" value="AXR08386.1"/>
    <property type="molecule type" value="Genomic_DNA"/>
</dbReference>
<gene>
    <name evidence="2" type="ORF">D0Y50_03710</name>
</gene>
<evidence type="ECO:0000313" key="3">
    <source>
        <dbReference type="Proteomes" id="UP000262073"/>
    </source>
</evidence>
<feature type="transmembrane region" description="Helical" evidence="1">
    <location>
        <begin position="145"/>
        <end position="174"/>
    </location>
</feature>
<keyword evidence="3" id="KW-1185">Reference proteome</keyword>
<feature type="transmembrane region" description="Helical" evidence="1">
    <location>
        <begin position="202"/>
        <end position="223"/>
    </location>
</feature>
<keyword evidence="1" id="KW-0472">Membrane</keyword>
<dbReference type="OrthoDB" id="9776609at2"/>
<reference evidence="2 3" key="1">
    <citation type="submission" date="2018-08" db="EMBL/GenBank/DDBJ databases">
        <title>Salinimonas sediminis sp. nov., a piezophilic bacterium isolated from a deep-sea sediment sample from the New Britain Trench.</title>
        <authorList>
            <person name="Cao J."/>
        </authorList>
    </citation>
    <scope>NUCLEOTIDE SEQUENCE [LARGE SCALE GENOMIC DNA]</scope>
    <source>
        <strain evidence="2 3">N102</strain>
    </source>
</reference>
<feature type="transmembrane region" description="Helical" evidence="1">
    <location>
        <begin position="352"/>
        <end position="374"/>
    </location>
</feature>
<protein>
    <submittedName>
        <fullName evidence="2">PepSY domain-containing protein</fullName>
    </submittedName>
</protein>
<dbReference type="Proteomes" id="UP000262073">
    <property type="component" value="Chromosome"/>
</dbReference>
<sequence>MVSLKLNKWLRRVHLWAGLLLGIPVVVLSLSGAALVFYNELDGALNLPATPACDSCSPPQLIAPRYDRALHTLRQTYPDLNGPWRVEASERGRVIAARYYHPPATQGEYFAPLMVWLSADGSAVVRQEYWGHYLMTWLYNLHFSLLSGATGLVVVGMIGVGATLLLLSGLLAWWPRPGQWRRALAFKRRPALVGQLYDWHKVTGLVMVIPLVLLCVTGAMLALPKQTSWVLSQGFGPVNTPQPLLGQNAGGAKADTVPPAVALEQARSHYPTATLAWIETPAVTGTPDYYRFRLSQQGDPSRRFPHTFVYISAADGTLLYSYDFHKQNHATTIVNWLHALHDGTYFGLAGRIFYVLAGMAMTILFILGAIRYYWRTCYKRRGEGSARHNTMP</sequence>
<keyword evidence="1" id="KW-0812">Transmembrane</keyword>
<name>A0A346NS79_9ALTE</name>
<evidence type="ECO:0000313" key="2">
    <source>
        <dbReference type="EMBL" id="AXR08386.1"/>
    </source>
</evidence>
<dbReference type="PANTHER" id="PTHR34219:SF3">
    <property type="entry name" value="BLL7967 PROTEIN"/>
    <property type="match status" value="1"/>
</dbReference>
<dbReference type="Pfam" id="PF03929">
    <property type="entry name" value="PepSY_TM"/>
    <property type="match status" value="1"/>
</dbReference>
<feature type="transmembrane region" description="Helical" evidence="1">
    <location>
        <begin position="15"/>
        <end position="38"/>
    </location>
</feature>
<organism evidence="2 3">
    <name type="scientific">Salinimonas sediminis</name>
    <dbReference type="NCBI Taxonomy" id="2303538"/>
    <lineage>
        <taxon>Bacteria</taxon>
        <taxon>Pseudomonadati</taxon>
        <taxon>Pseudomonadota</taxon>
        <taxon>Gammaproteobacteria</taxon>
        <taxon>Alteromonadales</taxon>
        <taxon>Alteromonadaceae</taxon>
        <taxon>Alteromonas/Salinimonas group</taxon>
        <taxon>Salinimonas</taxon>
    </lineage>
</organism>
<dbReference type="PANTHER" id="PTHR34219">
    <property type="entry name" value="IRON-REGULATED INNER MEMBRANE PROTEIN-RELATED"/>
    <property type="match status" value="1"/>
</dbReference>
<dbReference type="KEGG" id="salm:D0Y50_03710"/>
<dbReference type="InterPro" id="IPR005625">
    <property type="entry name" value="PepSY-ass_TM"/>
</dbReference>
<evidence type="ECO:0000256" key="1">
    <source>
        <dbReference type="SAM" id="Phobius"/>
    </source>
</evidence>
<accession>A0A346NS79</accession>
<proteinExistence type="predicted"/>